<evidence type="ECO:0000256" key="5">
    <source>
        <dbReference type="ARBA" id="ARBA00023002"/>
    </source>
</evidence>
<dbReference type="AlphaFoldDB" id="A0AAJ0UHJ3"/>
<gene>
    <name evidence="6" type="ORF">CCR82_14085</name>
</gene>
<evidence type="ECO:0000313" key="7">
    <source>
        <dbReference type="Proteomes" id="UP001296967"/>
    </source>
</evidence>
<evidence type="ECO:0000256" key="3">
    <source>
        <dbReference type="ARBA" id="ARBA00022723"/>
    </source>
</evidence>
<dbReference type="Proteomes" id="UP001296967">
    <property type="component" value="Unassembled WGS sequence"/>
</dbReference>
<dbReference type="Gene3D" id="3.40.50.720">
    <property type="entry name" value="NAD(P)-binding Rossmann-like Domain"/>
    <property type="match status" value="1"/>
</dbReference>
<keyword evidence="4" id="KW-0862">Zinc</keyword>
<protein>
    <recommendedName>
        <fullName evidence="8">Dehydrogenase</fullName>
    </recommendedName>
</protein>
<keyword evidence="7" id="KW-1185">Reference proteome</keyword>
<dbReference type="EMBL" id="NHSF01000067">
    <property type="protein sequence ID" value="MBK5931615.1"/>
    <property type="molecule type" value="Genomic_DNA"/>
</dbReference>
<comment type="cofactor">
    <cofactor evidence="1">
        <name>Zn(2+)</name>
        <dbReference type="ChEBI" id="CHEBI:29105"/>
    </cofactor>
</comment>
<dbReference type="InterPro" id="IPR036291">
    <property type="entry name" value="NAD(P)-bd_dom_sf"/>
</dbReference>
<dbReference type="PANTHER" id="PTHR43350">
    <property type="entry name" value="NAD-DEPENDENT ALCOHOL DEHYDROGENASE"/>
    <property type="match status" value="1"/>
</dbReference>
<dbReference type="GO" id="GO:0046872">
    <property type="term" value="F:metal ion binding"/>
    <property type="evidence" value="ECO:0007669"/>
    <property type="project" value="UniProtKB-KW"/>
</dbReference>
<keyword evidence="5" id="KW-0560">Oxidoreductase</keyword>
<evidence type="ECO:0000256" key="1">
    <source>
        <dbReference type="ARBA" id="ARBA00001947"/>
    </source>
</evidence>
<sequence>MFCLYPHQTRYRVPAAALHPLPSGVPVARAVLAAQMETAINGLWDAQPRLGDRIAIVGAGTLGCLCGWLAGQIPGCEVRLIDINPRRAETAAALGLDFSEPADACPDADLVIHTSATQQGLLSALALAGDEATVLELSWFGTREVTLPLGAAFHPRRLTLRSSQVGRLPLGQGARWDVRRRMRLALSLLTEPALDVLITGEEAFIELPRIMAELSSAPGDTLMQRIRYDCNNGDADKRARLTNV</sequence>
<evidence type="ECO:0008006" key="8">
    <source>
        <dbReference type="Google" id="ProtNLM"/>
    </source>
</evidence>
<reference evidence="6" key="1">
    <citation type="submission" date="2017-05" db="EMBL/GenBank/DDBJ databases">
        <authorList>
            <person name="Imhoff J.F."/>
            <person name="Rahn T."/>
            <person name="Kuenzel S."/>
            <person name="Neulinger S.C."/>
        </authorList>
    </citation>
    <scope>NUCLEOTIDE SEQUENCE</scope>
    <source>
        <strain evidence="6">DSM 4395</strain>
    </source>
</reference>
<comment type="caution">
    <text evidence="6">The sequence shown here is derived from an EMBL/GenBank/DDBJ whole genome shotgun (WGS) entry which is preliminary data.</text>
</comment>
<evidence type="ECO:0000313" key="6">
    <source>
        <dbReference type="EMBL" id="MBK5931615.1"/>
    </source>
</evidence>
<keyword evidence="3" id="KW-0479">Metal-binding</keyword>
<dbReference type="PANTHER" id="PTHR43350:SF19">
    <property type="entry name" value="D-GULOSIDE 3-DEHYDROGENASE"/>
    <property type="match status" value="1"/>
</dbReference>
<name>A0AAJ0UHJ3_HALSE</name>
<comment type="similarity">
    <text evidence="2">Belongs to the zinc-containing alcohol dehydrogenase family.</text>
</comment>
<dbReference type="SUPFAM" id="SSF51735">
    <property type="entry name" value="NAD(P)-binding Rossmann-fold domains"/>
    <property type="match status" value="1"/>
</dbReference>
<accession>A0AAJ0UHJ3</accession>
<evidence type="ECO:0000256" key="4">
    <source>
        <dbReference type="ARBA" id="ARBA00022833"/>
    </source>
</evidence>
<organism evidence="6 7">
    <name type="scientific">Halochromatium salexigens</name>
    <name type="common">Chromatium salexigens</name>
    <dbReference type="NCBI Taxonomy" id="49447"/>
    <lineage>
        <taxon>Bacteria</taxon>
        <taxon>Pseudomonadati</taxon>
        <taxon>Pseudomonadota</taxon>
        <taxon>Gammaproteobacteria</taxon>
        <taxon>Chromatiales</taxon>
        <taxon>Chromatiaceae</taxon>
        <taxon>Halochromatium</taxon>
    </lineage>
</organism>
<evidence type="ECO:0000256" key="2">
    <source>
        <dbReference type="ARBA" id="ARBA00008072"/>
    </source>
</evidence>
<reference evidence="6" key="2">
    <citation type="journal article" date="2020" name="Microorganisms">
        <title>Osmotic Adaptation and Compatible Solute Biosynthesis of Phototrophic Bacteria as Revealed from Genome Analyses.</title>
        <authorList>
            <person name="Imhoff J.F."/>
            <person name="Rahn T."/>
            <person name="Kunzel S."/>
            <person name="Keller A."/>
            <person name="Neulinger S.C."/>
        </authorList>
    </citation>
    <scope>NUCLEOTIDE SEQUENCE</scope>
    <source>
        <strain evidence="6">DSM 4395</strain>
    </source>
</reference>
<dbReference type="Gene3D" id="3.90.180.10">
    <property type="entry name" value="Medium-chain alcohol dehydrogenases, catalytic domain"/>
    <property type="match status" value="1"/>
</dbReference>
<proteinExistence type="inferred from homology"/>
<dbReference type="GO" id="GO:0016491">
    <property type="term" value="F:oxidoreductase activity"/>
    <property type="evidence" value="ECO:0007669"/>
    <property type="project" value="UniProtKB-KW"/>
</dbReference>
<dbReference type="CDD" id="cd08255">
    <property type="entry name" value="2-desacetyl-2-hydroxyethyl_bacteriochlorophyllide_like"/>
    <property type="match status" value="1"/>
</dbReference>